<name>A0ABW5R497_9BACL</name>
<protein>
    <recommendedName>
        <fullName evidence="4">YfhD family protein</fullName>
    </recommendedName>
</protein>
<evidence type="ECO:0000256" key="1">
    <source>
        <dbReference type="SAM" id="MobiDB-lite"/>
    </source>
</evidence>
<accession>A0ABW5R497</accession>
<dbReference type="RefSeq" id="WP_379279660.1">
    <property type="nucleotide sequence ID" value="NZ_JBHUGT010000011.1"/>
</dbReference>
<gene>
    <name evidence="2" type="ORF">ACFSW5_25040</name>
</gene>
<organism evidence="2 3">
    <name type="scientific">Paenibacillus thailandensis</name>
    <dbReference type="NCBI Taxonomy" id="393250"/>
    <lineage>
        <taxon>Bacteria</taxon>
        <taxon>Bacillati</taxon>
        <taxon>Bacillota</taxon>
        <taxon>Bacilli</taxon>
        <taxon>Bacillales</taxon>
        <taxon>Paenibacillaceae</taxon>
        <taxon>Paenibacillus</taxon>
    </lineage>
</organism>
<comment type="caution">
    <text evidence="2">The sequence shown here is derived from an EMBL/GenBank/DDBJ whole genome shotgun (WGS) entry which is preliminary data.</text>
</comment>
<feature type="compositionally biased region" description="Low complexity" evidence="1">
    <location>
        <begin position="45"/>
        <end position="59"/>
    </location>
</feature>
<keyword evidence="3" id="KW-1185">Reference proteome</keyword>
<feature type="region of interest" description="Disordered" evidence="1">
    <location>
        <begin position="1"/>
        <end position="59"/>
    </location>
</feature>
<dbReference type="Proteomes" id="UP001597493">
    <property type="component" value="Unassembled WGS sequence"/>
</dbReference>
<dbReference type="EMBL" id="JBHUMY010000043">
    <property type="protein sequence ID" value="MFD2663509.1"/>
    <property type="molecule type" value="Genomic_DNA"/>
</dbReference>
<evidence type="ECO:0000313" key="2">
    <source>
        <dbReference type="EMBL" id="MFD2663509.1"/>
    </source>
</evidence>
<sequence>MERRQHDGRSKPEDNKRSLMTERDIDPEFGLFTEDLTGGTIPDVAAKQAKPASPSSSES</sequence>
<reference evidence="3" key="1">
    <citation type="journal article" date="2019" name="Int. J. Syst. Evol. Microbiol.">
        <title>The Global Catalogue of Microorganisms (GCM) 10K type strain sequencing project: providing services to taxonomists for standard genome sequencing and annotation.</title>
        <authorList>
            <consortium name="The Broad Institute Genomics Platform"/>
            <consortium name="The Broad Institute Genome Sequencing Center for Infectious Disease"/>
            <person name="Wu L."/>
            <person name="Ma J."/>
        </authorList>
    </citation>
    <scope>NUCLEOTIDE SEQUENCE [LARGE SCALE GENOMIC DNA]</scope>
    <source>
        <strain evidence="3">TISTR 1827</strain>
    </source>
</reference>
<proteinExistence type="predicted"/>
<feature type="compositionally biased region" description="Basic and acidic residues" evidence="1">
    <location>
        <begin position="1"/>
        <end position="26"/>
    </location>
</feature>
<evidence type="ECO:0000313" key="3">
    <source>
        <dbReference type="Proteomes" id="UP001597493"/>
    </source>
</evidence>
<evidence type="ECO:0008006" key="4">
    <source>
        <dbReference type="Google" id="ProtNLM"/>
    </source>
</evidence>